<comment type="subcellular location">
    <subcellularLocation>
        <location evidence="2 9">Mitochondrion inner membrane</location>
        <topology evidence="2 9">Single-pass membrane protein</topology>
    </subcellularLocation>
</comment>
<dbReference type="EMBL" id="CAJNOJ010000027">
    <property type="protein sequence ID" value="CAF0874290.1"/>
    <property type="molecule type" value="Genomic_DNA"/>
</dbReference>
<name>A0A813XK03_ADIRI</name>
<evidence type="ECO:0000256" key="2">
    <source>
        <dbReference type="ARBA" id="ARBA00004434"/>
    </source>
</evidence>
<evidence type="ECO:0000256" key="3">
    <source>
        <dbReference type="ARBA" id="ARBA00006792"/>
    </source>
</evidence>
<dbReference type="InterPro" id="IPR007512">
    <property type="entry name" value="Mic10"/>
</dbReference>
<dbReference type="GO" id="GO:0061617">
    <property type="term" value="C:MICOS complex"/>
    <property type="evidence" value="ECO:0007669"/>
    <property type="project" value="UniProtKB-UniRule"/>
</dbReference>
<protein>
    <recommendedName>
        <fullName evidence="9">MICOS complex subunit MIC10</fullName>
    </recommendedName>
</protein>
<dbReference type="PANTHER" id="PTHR21304:SF0">
    <property type="entry name" value="MICOS COMPLEX SUBUNIT MIC10"/>
    <property type="match status" value="1"/>
</dbReference>
<evidence type="ECO:0000313" key="12">
    <source>
        <dbReference type="Proteomes" id="UP000663852"/>
    </source>
</evidence>
<evidence type="ECO:0000256" key="6">
    <source>
        <dbReference type="ARBA" id="ARBA00022989"/>
    </source>
</evidence>
<proteinExistence type="inferred from homology"/>
<keyword evidence="6 9" id="KW-1133">Transmembrane helix</keyword>
<feature type="compositionally biased region" description="Basic and acidic residues" evidence="10">
    <location>
        <begin position="84"/>
        <end position="96"/>
    </location>
</feature>
<evidence type="ECO:0000256" key="1">
    <source>
        <dbReference type="ARBA" id="ARBA00002689"/>
    </source>
</evidence>
<evidence type="ECO:0000256" key="9">
    <source>
        <dbReference type="RuleBase" id="RU363011"/>
    </source>
</evidence>
<dbReference type="PANTHER" id="PTHR21304">
    <property type="entry name" value="MICOS COMPLEX SUBUNIT MIC10"/>
    <property type="match status" value="1"/>
</dbReference>
<reference evidence="11" key="1">
    <citation type="submission" date="2021-02" db="EMBL/GenBank/DDBJ databases">
        <authorList>
            <person name="Nowell W R."/>
        </authorList>
    </citation>
    <scope>NUCLEOTIDE SEQUENCE</scope>
</reference>
<dbReference type="Pfam" id="PF04418">
    <property type="entry name" value="DUF543"/>
    <property type="match status" value="1"/>
</dbReference>
<evidence type="ECO:0000256" key="10">
    <source>
        <dbReference type="SAM" id="MobiDB-lite"/>
    </source>
</evidence>
<accession>A0A813XK03</accession>
<comment type="similarity">
    <text evidence="3 9">Belongs to the MICOS complex subunit Mic10 family.</text>
</comment>
<organism evidence="11 12">
    <name type="scientific">Adineta ricciae</name>
    <name type="common">Rotifer</name>
    <dbReference type="NCBI Taxonomy" id="249248"/>
    <lineage>
        <taxon>Eukaryota</taxon>
        <taxon>Metazoa</taxon>
        <taxon>Spiralia</taxon>
        <taxon>Gnathifera</taxon>
        <taxon>Rotifera</taxon>
        <taxon>Eurotatoria</taxon>
        <taxon>Bdelloidea</taxon>
        <taxon>Adinetida</taxon>
        <taxon>Adinetidae</taxon>
        <taxon>Adineta</taxon>
    </lineage>
</organism>
<comment type="function">
    <text evidence="1 9">Component of the MICOS complex, a large protein complex of the mitochondrial inner membrane that plays crucial roles in the maintenance of crista junctions, inner membrane architecture, and formation of contact sites to the outer membrane.</text>
</comment>
<comment type="subunit">
    <text evidence="9">Component of the mitochondrial contact site and cristae organizing system (MICOS) complex.</text>
</comment>
<comment type="caution">
    <text evidence="11">The sequence shown here is derived from an EMBL/GenBank/DDBJ whole genome shotgun (WGS) entry which is preliminary data.</text>
</comment>
<evidence type="ECO:0000256" key="4">
    <source>
        <dbReference type="ARBA" id="ARBA00022692"/>
    </source>
</evidence>
<evidence type="ECO:0000256" key="8">
    <source>
        <dbReference type="ARBA" id="ARBA00023136"/>
    </source>
</evidence>
<feature type="region of interest" description="Disordered" evidence="10">
    <location>
        <begin position="76"/>
        <end position="96"/>
    </location>
</feature>
<dbReference type="Proteomes" id="UP000663852">
    <property type="component" value="Unassembled WGS sequence"/>
</dbReference>
<gene>
    <name evidence="11" type="ORF">EDS130_LOCUS8451</name>
</gene>
<keyword evidence="8 9" id="KW-0472">Membrane</keyword>
<dbReference type="AlphaFoldDB" id="A0A813XK03"/>
<keyword evidence="4 9" id="KW-0812">Transmembrane</keyword>
<evidence type="ECO:0000256" key="5">
    <source>
        <dbReference type="ARBA" id="ARBA00022792"/>
    </source>
</evidence>
<sequence>MASSNRILTSADVNGQKWDRCLTDAVFKTVSGVALGFVFSALLFKRRPWPVFLGTGMGIGMAYSNCQNDLRSPYVQSQSIPITRPDRHVPTKPSDN</sequence>
<evidence type="ECO:0000256" key="7">
    <source>
        <dbReference type="ARBA" id="ARBA00023128"/>
    </source>
</evidence>
<keyword evidence="5 9" id="KW-0999">Mitochondrion inner membrane</keyword>
<feature type="transmembrane region" description="Helical" evidence="9">
    <location>
        <begin position="25"/>
        <end position="44"/>
    </location>
</feature>
<evidence type="ECO:0000313" key="11">
    <source>
        <dbReference type="EMBL" id="CAF0874290.1"/>
    </source>
</evidence>
<keyword evidence="7 9" id="KW-0496">Mitochondrion</keyword>
<dbReference type="OrthoDB" id="1916310at2759"/>